<dbReference type="PANTHER" id="PTHR36417:SF2">
    <property type="entry name" value="SELENOPROTEIN DOMAIN PROTEIN (AFU_ORTHOLOGUE AFUA_1G05220)"/>
    <property type="match status" value="1"/>
</dbReference>
<dbReference type="PANTHER" id="PTHR36417">
    <property type="entry name" value="SELENOPROTEIN DOMAIN PROTEIN (AFU_ORTHOLOGUE AFUA_1G05220)"/>
    <property type="match status" value="1"/>
</dbReference>
<dbReference type="NCBIfam" id="TIGR02174">
    <property type="entry name" value="CXXU_selWTH"/>
    <property type="match status" value="1"/>
</dbReference>
<evidence type="ECO:0000256" key="1">
    <source>
        <dbReference type="ARBA" id="ARBA00023284"/>
    </source>
</evidence>
<dbReference type="EMBL" id="JAUFQH010000008">
    <property type="protein sequence ID" value="MDN3619764.1"/>
    <property type="molecule type" value="Genomic_DNA"/>
</dbReference>
<gene>
    <name evidence="2" type="ORF">QWY81_09895</name>
</gene>
<reference evidence="2 3" key="1">
    <citation type="journal article" date="2014" name="Int. J. Syst. Evol. Microbiol.">
        <title>Complete genome sequence of Corynebacterium casei LMG S-19264T (=DSM 44701T), isolated from a smear-ripened cheese.</title>
        <authorList>
            <consortium name="US DOE Joint Genome Institute (JGI-PGF)"/>
            <person name="Walter F."/>
            <person name="Albersmeier A."/>
            <person name="Kalinowski J."/>
            <person name="Ruckert C."/>
        </authorList>
    </citation>
    <scope>NUCLEOTIDE SEQUENCE [LARGE SCALE GENOMIC DNA]</scope>
    <source>
        <strain evidence="2 3">CECT 8670</strain>
    </source>
</reference>
<organism evidence="2 3">
    <name type="scientific">Polaribacter sejongensis</name>
    <dbReference type="NCBI Taxonomy" id="985043"/>
    <lineage>
        <taxon>Bacteria</taxon>
        <taxon>Pseudomonadati</taxon>
        <taxon>Bacteroidota</taxon>
        <taxon>Flavobacteriia</taxon>
        <taxon>Flavobacteriales</taxon>
        <taxon>Flavobacteriaceae</taxon>
    </lineage>
</organism>
<dbReference type="InterPro" id="IPR036249">
    <property type="entry name" value="Thioredoxin-like_sf"/>
</dbReference>
<dbReference type="SUPFAM" id="SSF52833">
    <property type="entry name" value="Thioredoxin-like"/>
    <property type="match status" value="1"/>
</dbReference>
<sequence>MKNTIKIEYCTQCGWLLRASWMSQELLTTFTEEITELTLKPGTGGIFNITANNQLVWSRKEENGFPEITELKRRIRDVIAPERNLGHIDRKKTPTN</sequence>
<dbReference type="RefSeq" id="WP_261972574.1">
    <property type="nucleotide sequence ID" value="NZ_CP103460.1"/>
</dbReference>
<comment type="caution">
    <text evidence="2">The sequence shown here is derived from an EMBL/GenBank/DDBJ whole genome shotgun (WGS) entry which is preliminary data.</text>
</comment>
<dbReference type="InterPro" id="IPR011893">
    <property type="entry name" value="Selenoprotein_Rdx-typ"/>
</dbReference>
<protein>
    <submittedName>
        <fullName evidence="2">SelT/SelW/SelH family protein</fullName>
    </submittedName>
</protein>
<proteinExistence type="predicted"/>
<dbReference type="Pfam" id="PF10262">
    <property type="entry name" value="Rdx"/>
    <property type="match status" value="1"/>
</dbReference>
<dbReference type="Proteomes" id="UP001228636">
    <property type="component" value="Unassembled WGS sequence"/>
</dbReference>
<dbReference type="AlphaFoldDB" id="A0AAJ1VGX1"/>
<evidence type="ECO:0000313" key="2">
    <source>
        <dbReference type="EMBL" id="MDN3619764.1"/>
    </source>
</evidence>
<keyword evidence="1" id="KW-0676">Redox-active center</keyword>
<dbReference type="Gene3D" id="3.40.30.10">
    <property type="entry name" value="Glutaredoxin"/>
    <property type="match status" value="1"/>
</dbReference>
<evidence type="ECO:0000313" key="3">
    <source>
        <dbReference type="Proteomes" id="UP001228636"/>
    </source>
</evidence>
<name>A0AAJ1VGX1_9FLAO</name>
<accession>A0AAJ1VGX1</accession>